<dbReference type="PROSITE" id="PS50977">
    <property type="entry name" value="HTH_TETR_2"/>
    <property type="match status" value="1"/>
</dbReference>
<evidence type="ECO:0000256" key="3">
    <source>
        <dbReference type="ARBA" id="ARBA00023163"/>
    </source>
</evidence>
<evidence type="ECO:0000256" key="1">
    <source>
        <dbReference type="ARBA" id="ARBA00023015"/>
    </source>
</evidence>
<dbReference type="Proteomes" id="UP000807825">
    <property type="component" value="Unassembled WGS sequence"/>
</dbReference>
<dbReference type="InterPro" id="IPR009057">
    <property type="entry name" value="Homeodomain-like_sf"/>
</dbReference>
<evidence type="ECO:0000313" key="7">
    <source>
        <dbReference type="Proteomes" id="UP000807825"/>
    </source>
</evidence>
<protein>
    <submittedName>
        <fullName evidence="6">TetR/AcrR family transcriptional regulator</fullName>
    </submittedName>
</protein>
<feature type="domain" description="HTH tetR-type" evidence="5">
    <location>
        <begin position="13"/>
        <end position="73"/>
    </location>
</feature>
<evidence type="ECO:0000313" key="6">
    <source>
        <dbReference type="EMBL" id="MBI5248966.1"/>
    </source>
</evidence>
<dbReference type="GO" id="GO:0000976">
    <property type="term" value="F:transcription cis-regulatory region binding"/>
    <property type="evidence" value="ECO:0007669"/>
    <property type="project" value="TreeGrafter"/>
</dbReference>
<sequence length="229" mass="26173">MATPLEKARKDPDSMKARILHKARLIFGQYGFHGATTRMIAEEVGIDISTLYYHWGEKSDLYEAVILDINEDLRTRLLEVEDIIHGMPIEKRLSISLDLMTEYLFDHAEVSNLILFRYFAKTRDESALDFHVPEVVTDIARSLGLAKDRKSITNEIRMQVLGLMNAIHNFVSGENFFRSMLKIPREEYIALAKETIQFLLLPAFAGTRPNGGRIEERNSAKSVEKNSKA</sequence>
<dbReference type="EMBL" id="JACRDE010000163">
    <property type="protein sequence ID" value="MBI5248966.1"/>
    <property type="molecule type" value="Genomic_DNA"/>
</dbReference>
<proteinExistence type="predicted"/>
<dbReference type="PANTHER" id="PTHR30055">
    <property type="entry name" value="HTH-TYPE TRANSCRIPTIONAL REGULATOR RUTR"/>
    <property type="match status" value="1"/>
</dbReference>
<keyword evidence="3" id="KW-0804">Transcription</keyword>
<evidence type="ECO:0000259" key="5">
    <source>
        <dbReference type="PROSITE" id="PS50977"/>
    </source>
</evidence>
<dbReference type="InterPro" id="IPR001647">
    <property type="entry name" value="HTH_TetR"/>
</dbReference>
<dbReference type="InterPro" id="IPR050109">
    <property type="entry name" value="HTH-type_TetR-like_transc_reg"/>
</dbReference>
<accession>A0A9D6V2U6</accession>
<dbReference type="Pfam" id="PF00440">
    <property type="entry name" value="TetR_N"/>
    <property type="match status" value="1"/>
</dbReference>
<dbReference type="GO" id="GO:0003700">
    <property type="term" value="F:DNA-binding transcription factor activity"/>
    <property type="evidence" value="ECO:0007669"/>
    <property type="project" value="TreeGrafter"/>
</dbReference>
<dbReference type="AlphaFoldDB" id="A0A9D6V2U6"/>
<comment type="caution">
    <text evidence="6">The sequence shown here is derived from an EMBL/GenBank/DDBJ whole genome shotgun (WGS) entry which is preliminary data.</text>
</comment>
<feature type="DNA-binding region" description="H-T-H motif" evidence="4">
    <location>
        <begin position="36"/>
        <end position="55"/>
    </location>
</feature>
<dbReference type="SUPFAM" id="SSF46689">
    <property type="entry name" value="Homeodomain-like"/>
    <property type="match status" value="1"/>
</dbReference>
<keyword evidence="1" id="KW-0805">Transcription regulation</keyword>
<name>A0A9D6V2U6_9BACT</name>
<dbReference type="PANTHER" id="PTHR30055:SF234">
    <property type="entry name" value="HTH-TYPE TRANSCRIPTIONAL REGULATOR BETI"/>
    <property type="match status" value="1"/>
</dbReference>
<dbReference type="PRINTS" id="PR00455">
    <property type="entry name" value="HTHTETR"/>
</dbReference>
<dbReference type="Gene3D" id="1.10.357.10">
    <property type="entry name" value="Tetracycline Repressor, domain 2"/>
    <property type="match status" value="1"/>
</dbReference>
<organism evidence="6 7">
    <name type="scientific">Desulfomonile tiedjei</name>
    <dbReference type="NCBI Taxonomy" id="2358"/>
    <lineage>
        <taxon>Bacteria</taxon>
        <taxon>Pseudomonadati</taxon>
        <taxon>Thermodesulfobacteriota</taxon>
        <taxon>Desulfomonilia</taxon>
        <taxon>Desulfomonilales</taxon>
        <taxon>Desulfomonilaceae</taxon>
        <taxon>Desulfomonile</taxon>
    </lineage>
</organism>
<evidence type="ECO:0000256" key="4">
    <source>
        <dbReference type="PROSITE-ProRule" id="PRU00335"/>
    </source>
</evidence>
<gene>
    <name evidence="6" type="ORF">HY912_05675</name>
</gene>
<keyword evidence="2 4" id="KW-0238">DNA-binding</keyword>
<reference evidence="6" key="1">
    <citation type="submission" date="2020-07" db="EMBL/GenBank/DDBJ databases">
        <title>Huge and variable diversity of episymbiotic CPR bacteria and DPANN archaea in groundwater ecosystems.</title>
        <authorList>
            <person name="He C.Y."/>
            <person name="Keren R."/>
            <person name="Whittaker M."/>
            <person name="Farag I.F."/>
            <person name="Doudna J."/>
            <person name="Cate J.H.D."/>
            <person name="Banfield J.F."/>
        </authorList>
    </citation>
    <scope>NUCLEOTIDE SEQUENCE</scope>
    <source>
        <strain evidence="6">NC_groundwater_1664_Pr3_B-0.1um_52_9</strain>
    </source>
</reference>
<evidence type="ECO:0000256" key="2">
    <source>
        <dbReference type="ARBA" id="ARBA00023125"/>
    </source>
</evidence>